<name>A0A8C7PUF6_ONCMY</name>
<evidence type="ECO:0000313" key="2">
    <source>
        <dbReference type="Proteomes" id="UP000694395"/>
    </source>
</evidence>
<proteinExistence type="predicted"/>
<dbReference type="Ensembl" id="ENSOMYT00000029167.2">
    <property type="protein sequence ID" value="ENSOMYP00000026681.1"/>
    <property type="gene ID" value="ENSOMYG00000012587.2"/>
</dbReference>
<dbReference type="Proteomes" id="UP000694395">
    <property type="component" value="Chromosome 8"/>
</dbReference>
<evidence type="ECO:0000313" key="1">
    <source>
        <dbReference type="Ensembl" id="ENSOMYP00000026681.1"/>
    </source>
</evidence>
<reference evidence="1" key="3">
    <citation type="submission" date="2025-09" db="UniProtKB">
        <authorList>
            <consortium name="Ensembl"/>
        </authorList>
    </citation>
    <scope>IDENTIFICATION</scope>
</reference>
<reference evidence="1" key="1">
    <citation type="submission" date="2020-07" db="EMBL/GenBank/DDBJ databases">
        <title>A long reads based de novo assembly of the rainbow trout Arlee double haploid line genome.</title>
        <authorList>
            <person name="Gao G."/>
            <person name="Palti Y."/>
        </authorList>
    </citation>
    <scope>NUCLEOTIDE SEQUENCE [LARGE SCALE GENOMIC DNA]</scope>
</reference>
<sequence>MTSQMDQLEVKLQAELQSAAKVVACHFFFPNRAPDGTTGEGIGTVWLYDAELKPATFQLLAHRT</sequence>
<accession>A0A8C7PUF6</accession>
<dbReference type="AlphaFoldDB" id="A0A8C7PUF6"/>
<dbReference type="GeneTree" id="ENSGT01140000284123"/>
<reference evidence="1" key="2">
    <citation type="submission" date="2025-08" db="UniProtKB">
        <authorList>
            <consortium name="Ensembl"/>
        </authorList>
    </citation>
    <scope>IDENTIFICATION</scope>
</reference>
<protein>
    <submittedName>
        <fullName evidence="1">Uncharacterized protein</fullName>
    </submittedName>
</protein>
<organism evidence="1 2">
    <name type="scientific">Oncorhynchus mykiss</name>
    <name type="common">Rainbow trout</name>
    <name type="synonym">Salmo gairdneri</name>
    <dbReference type="NCBI Taxonomy" id="8022"/>
    <lineage>
        <taxon>Eukaryota</taxon>
        <taxon>Metazoa</taxon>
        <taxon>Chordata</taxon>
        <taxon>Craniata</taxon>
        <taxon>Vertebrata</taxon>
        <taxon>Euteleostomi</taxon>
        <taxon>Actinopterygii</taxon>
        <taxon>Neopterygii</taxon>
        <taxon>Teleostei</taxon>
        <taxon>Protacanthopterygii</taxon>
        <taxon>Salmoniformes</taxon>
        <taxon>Salmonidae</taxon>
        <taxon>Salmoninae</taxon>
        <taxon>Oncorhynchus</taxon>
    </lineage>
</organism>
<keyword evidence="2" id="KW-1185">Reference proteome</keyword>